<organism evidence="2 3">
    <name type="scientific">Aspergillus coremiiformis</name>
    <dbReference type="NCBI Taxonomy" id="138285"/>
    <lineage>
        <taxon>Eukaryota</taxon>
        <taxon>Fungi</taxon>
        <taxon>Dikarya</taxon>
        <taxon>Ascomycota</taxon>
        <taxon>Pezizomycotina</taxon>
        <taxon>Eurotiomycetes</taxon>
        <taxon>Eurotiomycetidae</taxon>
        <taxon>Eurotiales</taxon>
        <taxon>Aspergillaceae</taxon>
        <taxon>Aspergillus</taxon>
        <taxon>Aspergillus subgen. Circumdati</taxon>
    </lineage>
</organism>
<reference evidence="3" key="1">
    <citation type="submission" date="2019-04" db="EMBL/GenBank/DDBJ databases">
        <title>Friends and foes A comparative genomics studyof 23 Aspergillus species from section Flavi.</title>
        <authorList>
            <consortium name="DOE Joint Genome Institute"/>
            <person name="Kjaerbolling I."/>
            <person name="Vesth T."/>
            <person name="Frisvad J.C."/>
            <person name="Nybo J.L."/>
            <person name="Theobald S."/>
            <person name="Kildgaard S."/>
            <person name="Isbrandt T."/>
            <person name="Kuo A."/>
            <person name="Sato A."/>
            <person name="Lyhne E.K."/>
            <person name="Kogle M.E."/>
            <person name="Wiebenga A."/>
            <person name="Kun R.S."/>
            <person name="Lubbers R.J."/>
            <person name="Makela M.R."/>
            <person name="Barry K."/>
            <person name="Chovatia M."/>
            <person name="Clum A."/>
            <person name="Daum C."/>
            <person name="Haridas S."/>
            <person name="He G."/>
            <person name="LaButti K."/>
            <person name="Lipzen A."/>
            <person name="Mondo S."/>
            <person name="Riley R."/>
            <person name="Salamov A."/>
            <person name="Simmons B.A."/>
            <person name="Magnuson J.K."/>
            <person name="Henrissat B."/>
            <person name="Mortensen U.H."/>
            <person name="Larsen T.O."/>
            <person name="Devries R.P."/>
            <person name="Grigoriev I.V."/>
            <person name="Machida M."/>
            <person name="Baker S.E."/>
            <person name="Andersen M.R."/>
        </authorList>
    </citation>
    <scope>NUCLEOTIDE SEQUENCE [LARGE SCALE GENOMIC DNA]</scope>
    <source>
        <strain evidence="3">CBS 553.77</strain>
    </source>
</reference>
<protein>
    <submittedName>
        <fullName evidence="2">Uncharacterized protein</fullName>
    </submittedName>
</protein>
<proteinExistence type="predicted"/>
<dbReference type="AlphaFoldDB" id="A0A5N6ZBM2"/>
<name>A0A5N6ZBM2_9EURO</name>
<sequence length="109" mass="11922">MKPSVISAFILAFLSTSVTGAAVAASPGQVSSSSGHIQARVLQPLVQGTCQVHKDKHRPNRCVGKPCKDHWYECFAMDNNENDWVVPCINQCSQGTCYIDKIRLVATCR</sequence>
<accession>A0A5N6ZBM2</accession>
<gene>
    <name evidence="2" type="ORF">BDV28DRAFT_106952</name>
</gene>
<dbReference type="EMBL" id="ML739097">
    <property type="protein sequence ID" value="KAE8353450.1"/>
    <property type="molecule type" value="Genomic_DNA"/>
</dbReference>
<keyword evidence="1" id="KW-0732">Signal</keyword>
<keyword evidence="3" id="KW-1185">Reference proteome</keyword>
<evidence type="ECO:0000313" key="2">
    <source>
        <dbReference type="EMBL" id="KAE8353450.1"/>
    </source>
</evidence>
<feature type="signal peptide" evidence="1">
    <location>
        <begin position="1"/>
        <end position="20"/>
    </location>
</feature>
<feature type="chain" id="PRO_5024889469" evidence="1">
    <location>
        <begin position="21"/>
        <end position="109"/>
    </location>
</feature>
<evidence type="ECO:0000256" key="1">
    <source>
        <dbReference type="SAM" id="SignalP"/>
    </source>
</evidence>
<evidence type="ECO:0000313" key="3">
    <source>
        <dbReference type="Proteomes" id="UP000327118"/>
    </source>
</evidence>
<dbReference type="Proteomes" id="UP000327118">
    <property type="component" value="Unassembled WGS sequence"/>
</dbReference>